<organism evidence="5">
    <name type="scientific">Psilocybe cubensis</name>
    <name type="common">Psychedelic mushroom</name>
    <name type="synonym">Stropharia cubensis</name>
    <dbReference type="NCBI Taxonomy" id="181762"/>
    <lineage>
        <taxon>Eukaryota</taxon>
        <taxon>Fungi</taxon>
        <taxon>Dikarya</taxon>
        <taxon>Basidiomycota</taxon>
        <taxon>Agaricomycotina</taxon>
        <taxon>Agaricomycetes</taxon>
        <taxon>Agaricomycetidae</taxon>
        <taxon>Agaricales</taxon>
        <taxon>Agaricineae</taxon>
        <taxon>Strophariaceae</taxon>
        <taxon>Psilocybe</taxon>
    </lineage>
</organism>
<evidence type="ECO:0000256" key="1">
    <source>
        <dbReference type="ARBA" id="ARBA00010545"/>
    </source>
</evidence>
<evidence type="ECO:0000313" key="5">
    <source>
        <dbReference type="EMBL" id="KAG5169362.1"/>
    </source>
</evidence>
<evidence type="ECO:0000256" key="3">
    <source>
        <dbReference type="ARBA" id="ARBA00022729"/>
    </source>
</evidence>
<evidence type="ECO:0000256" key="4">
    <source>
        <dbReference type="SAM" id="SignalP"/>
    </source>
</evidence>
<dbReference type="AlphaFoldDB" id="A0A8H7XYV9"/>
<dbReference type="GO" id="GO:0036503">
    <property type="term" value="P:ERAD pathway"/>
    <property type="evidence" value="ECO:0007669"/>
    <property type="project" value="TreeGrafter"/>
</dbReference>
<accession>A0A8H7XYV9</accession>
<dbReference type="PANTHER" id="PTHR38425:SF1">
    <property type="entry name" value="LONG CHRONOLOGICAL LIFESPAN PROTEIN 2"/>
    <property type="match status" value="1"/>
</dbReference>
<proteinExistence type="inferred from homology"/>
<name>A0A8H7XYV9_PSICU</name>
<gene>
    <name evidence="5" type="ORF">JR316_005918</name>
</gene>
<comment type="caution">
    <text evidence="5">The sequence shown here is derived from an EMBL/GenBank/DDBJ whole genome shotgun (WGS) entry which is preliminary data.</text>
</comment>
<dbReference type="InterPro" id="IPR034543">
    <property type="entry name" value="LCL2"/>
</dbReference>
<evidence type="ECO:0000256" key="2">
    <source>
        <dbReference type="ARBA" id="ARBA00018534"/>
    </source>
</evidence>
<dbReference type="PANTHER" id="PTHR38425">
    <property type="entry name" value="LONG CHRONOLOGICAL LIFESPAN PROTEIN 2"/>
    <property type="match status" value="1"/>
</dbReference>
<sequence>MLKSITILPLFFLLSLQLVSAQFNFFENMWGQQQQHQQHQQRAGSSQWAAYADSVSCSQYLCPDTLDCVVRPSDCPCPNAEDVKCVVPDMEGSLYDATVICTRGQDGCAEVEKLLKKGSKPKKK</sequence>
<protein>
    <recommendedName>
        <fullName evidence="2">Long chronological lifespan protein 2</fullName>
    </recommendedName>
</protein>
<feature type="signal peptide" evidence="4">
    <location>
        <begin position="1"/>
        <end position="21"/>
    </location>
</feature>
<reference evidence="5" key="1">
    <citation type="submission" date="2021-02" db="EMBL/GenBank/DDBJ databases">
        <title>Psilocybe cubensis genome.</title>
        <authorList>
            <person name="Mckernan K.J."/>
            <person name="Crawford S."/>
            <person name="Trippe A."/>
            <person name="Kane L.T."/>
            <person name="Mclaughlin S."/>
        </authorList>
    </citation>
    <scope>NUCLEOTIDE SEQUENCE [LARGE SCALE GENOMIC DNA]</scope>
    <source>
        <strain evidence="5">MGC-MH-2018</strain>
    </source>
</reference>
<keyword evidence="3 4" id="KW-0732">Signal</keyword>
<dbReference type="EMBL" id="JAFIQS010000005">
    <property type="protein sequence ID" value="KAG5169362.1"/>
    <property type="molecule type" value="Genomic_DNA"/>
</dbReference>
<feature type="chain" id="PRO_5034094879" description="Long chronological lifespan protein 2" evidence="4">
    <location>
        <begin position="22"/>
        <end position="124"/>
    </location>
</feature>
<comment type="similarity">
    <text evidence="1">Belongs to the LCL2 family.</text>
</comment>